<feature type="domain" description="HMG box" evidence="8">
    <location>
        <begin position="291"/>
        <end position="358"/>
    </location>
</feature>
<evidence type="ECO:0000256" key="6">
    <source>
        <dbReference type="PROSITE-ProRule" id="PRU00267"/>
    </source>
</evidence>
<dbReference type="OrthoDB" id="338531at2759"/>
<dbReference type="PANTHER" id="PTHR46691">
    <property type="entry name" value="HIGH MOBILITY GROUP B PROTEIN 9"/>
    <property type="match status" value="1"/>
</dbReference>
<dbReference type="Pfam" id="PF01388">
    <property type="entry name" value="ARID"/>
    <property type="match status" value="1"/>
</dbReference>
<dbReference type="InterPro" id="IPR036910">
    <property type="entry name" value="HMG_box_dom_sf"/>
</dbReference>
<organism evidence="10 11">
    <name type="scientific">Rhynchospora breviuscula</name>
    <dbReference type="NCBI Taxonomy" id="2022672"/>
    <lineage>
        <taxon>Eukaryota</taxon>
        <taxon>Viridiplantae</taxon>
        <taxon>Streptophyta</taxon>
        <taxon>Embryophyta</taxon>
        <taxon>Tracheophyta</taxon>
        <taxon>Spermatophyta</taxon>
        <taxon>Magnoliopsida</taxon>
        <taxon>Liliopsida</taxon>
        <taxon>Poales</taxon>
        <taxon>Cyperaceae</taxon>
        <taxon>Cyperoideae</taxon>
        <taxon>Rhynchosporeae</taxon>
        <taxon>Rhynchospora</taxon>
    </lineage>
</organism>
<feature type="region of interest" description="Disordered" evidence="7">
    <location>
        <begin position="259"/>
        <end position="297"/>
    </location>
</feature>
<feature type="region of interest" description="Disordered" evidence="7">
    <location>
        <begin position="154"/>
        <end position="195"/>
    </location>
</feature>
<dbReference type="SUPFAM" id="SSF47095">
    <property type="entry name" value="HMG-box"/>
    <property type="match status" value="1"/>
</dbReference>
<feature type="region of interest" description="Disordered" evidence="7">
    <location>
        <begin position="1"/>
        <end position="34"/>
    </location>
</feature>
<dbReference type="PROSITE" id="PS51011">
    <property type="entry name" value="ARID"/>
    <property type="match status" value="1"/>
</dbReference>
<dbReference type="InterPro" id="IPR001606">
    <property type="entry name" value="ARID_dom"/>
</dbReference>
<proteinExistence type="predicted"/>
<evidence type="ECO:0000259" key="9">
    <source>
        <dbReference type="PROSITE" id="PS51011"/>
    </source>
</evidence>
<keyword evidence="2 6" id="KW-0238">DNA-binding</keyword>
<sequence>MKMSEKIKNNNAEKEKGLMEGGTDMENTNGNKNESYKLYPKPLAKYSDVMSNKELFMQTLEKFHLAMKTKFMIPIIGGKDLDLHKLFQEVTSRGGIEKVISDRRWKEVTASFTFPSTATNASFILRKYYYSLLYHFEKLYFFGSPGCSNTSDNNMPSPVAQCPSKRPLEATHDSHSVSQKRKIRDEPPPQANLDVTGVIDGKFEHGYFLTVKFGSQTLRGALYHCPDQPPPHSIVVPQPVNFNSSPAFTTSASNLRVGSRFASASTPPVLGARRQRRRRKRRPSTMDPNHPKPNRSGYNFFFAEQHAQLKPLHPGKDRDISRMIGERWNRLTEIEKNVYQERGRVDKQRYQSELAVYRERQKTEPGTVISDAVPINQRPACGSEFTVEGVDIKVEEGDLVLANNNEHNSDSEDTDESEDGDKNQDLDLDTGSVSGLGSESDTSLDARLVAVEFQPTDGVGPSRQTRADGFELRKREVASVVEVEPKVAEDCSKSMEDVVKTDVKLSEGSNSPVKDDAKTDEVSNVPENDDVKMDDSSNVPVKDDVKMDEGSNDLVDGDAKKVEAQDDQLHGNVEMVEGSDDPVKVVVKSGDDNRNPVDGDMKTVEAFNNEVSCDVKTGEDFSCPAVVDVTMGKPFCIPIESHAEMAAEVSKEEKLVDTA</sequence>
<comment type="caution">
    <text evidence="10">The sequence shown here is derived from an EMBL/GenBank/DDBJ whole genome shotgun (WGS) entry which is preliminary data.</text>
</comment>
<evidence type="ECO:0000259" key="8">
    <source>
        <dbReference type="PROSITE" id="PS50118"/>
    </source>
</evidence>
<feature type="compositionally biased region" description="Basic and acidic residues" evidence="7">
    <location>
        <begin position="1"/>
        <end position="18"/>
    </location>
</feature>
<dbReference type="GO" id="GO:0005634">
    <property type="term" value="C:nucleus"/>
    <property type="evidence" value="ECO:0007669"/>
    <property type="project" value="UniProtKB-UniRule"/>
</dbReference>
<evidence type="ECO:0000256" key="3">
    <source>
        <dbReference type="ARBA" id="ARBA00023163"/>
    </source>
</evidence>
<feature type="compositionally biased region" description="Basic and acidic residues" evidence="7">
    <location>
        <begin position="487"/>
        <end position="505"/>
    </location>
</feature>
<dbReference type="CDD" id="cd16872">
    <property type="entry name" value="ARID_HMGB9-like"/>
    <property type="match status" value="1"/>
</dbReference>
<protein>
    <submittedName>
        <fullName evidence="10">Uncharacterized protein</fullName>
    </submittedName>
</protein>
<dbReference type="GO" id="GO:0003677">
    <property type="term" value="F:DNA binding"/>
    <property type="evidence" value="ECO:0007669"/>
    <property type="project" value="UniProtKB-UniRule"/>
</dbReference>
<feature type="compositionally biased region" description="Basic residues" evidence="7">
    <location>
        <begin position="273"/>
        <end position="283"/>
    </location>
</feature>
<evidence type="ECO:0000313" key="11">
    <source>
        <dbReference type="Proteomes" id="UP001151287"/>
    </source>
</evidence>
<dbReference type="InterPro" id="IPR009071">
    <property type="entry name" value="HMG_box_dom"/>
</dbReference>
<feature type="compositionally biased region" description="Polar residues" evidence="7">
    <location>
        <begin position="431"/>
        <end position="441"/>
    </location>
</feature>
<feature type="region of interest" description="Disordered" evidence="7">
    <location>
        <begin position="402"/>
        <end position="441"/>
    </location>
</feature>
<dbReference type="AlphaFoldDB" id="A0A9Q0CN18"/>
<evidence type="ECO:0000256" key="1">
    <source>
        <dbReference type="ARBA" id="ARBA00023015"/>
    </source>
</evidence>
<dbReference type="PROSITE" id="PS50118">
    <property type="entry name" value="HMG_BOX_2"/>
    <property type="match status" value="1"/>
</dbReference>
<dbReference type="SMART" id="SM00398">
    <property type="entry name" value="HMG"/>
    <property type="match status" value="1"/>
</dbReference>
<evidence type="ECO:0000256" key="5">
    <source>
        <dbReference type="ARBA" id="ARBA00054600"/>
    </source>
</evidence>
<dbReference type="Gene3D" id="1.10.30.10">
    <property type="entry name" value="High mobility group box domain"/>
    <property type="match status" value="1"/>
</dbReference>
<name>A0A9Q0CN18_9POAL</name>
<dbReference type="Gene3D" id="1.10.150.60">
    <property type="entry name" value="ARID DNA-binding domain"/>
    <property type="match status" value="1"/>
</dbReference>
<keyword evidence="3" id="KW-0804">Transcription</keyword>
<evidence type="ECO:0000313" key="10">
    <source>
        <dbReference type="EMBL" id="KAJ1697013.1"/>
    </source>
</evidence>
<accession>A0A9Q0CN18</accession>
<dbReference type="Proteomes" id="UP001151287">
    <property type="component" value="Unassembled WGS sequence"/>
</dbReference>
<dbReference type="InterPro" id="IPR036431">
    <property type="entry name" value="ARID_dom_sf"/>
</dbReference>
<dbReference type="CDD" id="cd22009">
    <property type="entry name" value="HMG-box_AtHMGB9-like"/>
    <property type="match status" value="1"/>
</dbReference>
<evidence type="ECO:0000256" key="7">
    <source>
        <dbReference type="SAM" id="MobiDB-lite"/>
    </source>
</evidence>
<keyword evidence="1" id="KW-0805">Transcription regulation</keyword>
<dbReference type="FunFam" id="1.10.150.60:FF:000022">
    <property type="entry name" value="High mobility group B protein 15"/>
    <property type="match status" value="1"/>
</dbReference>
<keyword evidence="11" id="KW-1185">Reference proteome</keyword>
<keyword evidence="4 6" id="KW-0539">Nucleus</keyword>
<evidence type="ECO:0000256" key="2">
    <source>
        <dbReference type="ARBA" id="ARBA00023125"/>
    </source>
</evidence>
<dbReference type="SUPFAM" id="SSF46774">
    <property type="entry name" value="ARID-like"/>
    <property type="match status" value="1"/>
</dbReference>
<comment type="function">
    <text evidence="5">Binds preferentially DNA with A/T-rich content.</text>
</comment>
<dbReference type="SMART" id="SM01014">
    <property type="entry name" value="ARID"/>
    <property type="match status" value="1"/>
</dbReference>
<dbReference type="InterPro" id="IPR045303">
    <property type="entry name" value="ARID_HMGB9-like"/>
</dbReference>
<feature type="region of interest" description="Disordered" evidence="7">
    <location>
        <begin position="487"/>
        <end position="559"/>
    </location>
</feature>
<feature type="domain" description="ARID" evidence="9">
    <location>
        <begin position="50"/>
        <end position="141"/>
    </location>
</feature>
<feature type="DNA-binding region" description="HMG box" evidence="6">
    <location>
        <begin position="291"/>
        <end position="358"/>
    </location>
</feature>
<gene>
    <name evidence="10" type="ORF">LUZ63_005525</name>
</gene>
<dbReference type="Pfam" id="PF00505">
    <property type="entry name" value="HMG_box"/>
    <property type="match status" value="1"/>
</dbReference>
<evidence type="ECO:0000256" key="4">
    <source>
        <dbReference type="ARBA" id="ARBA00023242"/>
    </source>
</evidence>
<reference evidence="10" key="1">
    <citation type="journal article" date="2022" name="Cell">
        <title>Repeat-based holocentromeres influence genome architecture and karyotype evolution.</title>
        <authorList>
            <person name="Hofstatter P.G."/>
            <person name="Thangavel G."/>
            <person name="Lux T."/>
            <person name="Neumann P."/>
            <person name="Vondrak T."/>
            <person name="Novak P."/>
            <person name="Zhang M."/>
            <person name="Costa L."/>
            <person name="Castellani M."/>
            <person name="Scott A."/>
            <person name="Toegelov H."/>
            <person name="Fuchs J."/>
            <person name="Mata-Sucre Y."/>
            <person name="Dias Y."/>
            <person name="Vanzela A.L.L."/>
            <person name="Huettel B."/>
            <person name="Almeida C.C.S."/>
            <person name="Simkova H."/>
            <person name="Souza G."/>
            <person name="Pedrosa-Harand A."/>
            <person name="Macas J."/>
            <person name="Mayer K.F.X."/>
            <person name="Houben A."/>
            <person name="Marques A."/>
        </authorList>
    </citation>
    <scope>NUCLEOTIDE SEQUENCE</scope>
    <source>
        <strain evidence="10">RhyBre1mFocal</strain>
    </source>
</reference>
<feature type="compositionally biased region" description="Basic and acidic residues" evidence="7">
    <location>
        <begin position="529"/>
        <end position="549"/>
    </location>
</feature>
<dbReference type="EMBL" id="JAMQYH010000002">
    <property type="protein sequence ID" value="KAJ1697013.1"/>
    <property type="molecule type" value="Genomic_DNA"/>
</dbReference>
<dbReference type="SMART" id="SM00501">
    <property type="entry name" value="BRIGHT"/>
    <property type="match status" value="1"/>
</dbReference>
<dbReference type="PANTHER" id="PTHR46691:SF3">
    <property type="entry name" value="HIGH MOBILITY GROUP B PROTEIN 15"/>
    <property type="match status" value="1"/>
</dbReference>
<feature type="compositionally biased region" description="Basic and acidic residues" evidence="7">
    <location>
        <begin position="166"/>
        <end position="175"/>
    </location>
</feature>